<keyword evidence="7" id="KW-0411">Iron-sulfur</keyword>
<evidence type="ECO:0000256" key="3">
    <source>
        <dbReference type="ARBA" id="ARBA00022723"/>
    </source>
</evidence>
<keyword evidence="2" id="KW-0004">4Fe-4S</keyword>
<reference evidence="9" key="1">
    <citation type="journal article" date="2015" name="Nature">
        <title>Complex archaea that bridge the gap between prokaryotes and eukaryotes.</title>
        <authorList>
            <person name="Spang A."/>
            <person name="Saw J.H."/>
            <person name="Jorgensen S.L."/>
            <person name="Zaremba-Niedzwiedzka K."/>
            <person name="Martijn J."/>
            <person name="Lind A.E."/>
            <person name="van Eijk R."/>
            <person name="Schleper C."/>
            <person name="Guy L."/>
            <person name="Ettema T.J."/>
        </authorList>
    </citation>
    <scope>NUCLEOTIDE SEQUENCE</scope>
</reference>
<protein>
    <recommendedName>
        <fullName evidence="8">4Fe-4S ferredoxin-type domain-containing protein</fullName>
    </recommendedName>
</protein>
<keyword evidence="5" id="KW-0249">Electron transport</keyword>
<dbReference type="Gene3D" id="3.30.70.20">
    <property type="match status" value="2"/>
</dbReference>
<evidence type="ECO:0000259" key="8">
    <source>
        <dbReference type="PROSITE" id="PS51379"/>
    </source>
</evidence>
<comment type="caution">
    <text evidence="9">The sequence shown here is derived from an EMBL/GenBank/DDBJ whole genome shotgun (WGS) entry which is preliminary data.</text>
</comment>
<dbReference type="PANTHER" id="PTHR43687">
    <property type="entry name" value="ADENYLYLSULFATE REDUCTASE, BETA SUBUNIT"/>
    <property type="match status" value="1"/>
</dbReference>
<evidence type="ECO:0000256" key="7">
    <source>
        <dbReference type="ARBA" id="ARBA00023014"/>
    </source>
</evidence>
<dbReference type="PANTHER" id="PTHR43687:SF6">
    <property type="entry name" value="L-ASPARTATE SEMIALDEHYDE SULFURTRANSFERASE IRON-SULFUR SUBUNIT"/>
    <property type="match status" value="1"/>
</dbReference>
<keyword evidence="3" id="KW-0479">Metal-binding</keyword>
<dbReference type="EMBL" id="LAZR01001840">
    <property type="protein sequence ID" value="KKN38294.1"/>
    <property type="molecule type" value="Genomic_DNA"/>
</dbReference>
<dbReference type="SUPFAM" id="SSF54862">
    <property type="entry name" value="4Fe-4S ferredoxins"/>
    <property type="match status" value="1"/>
</dbReference>
<dbReference type="InterPro" id="IPR017896">
    <property type="entry name" value="4Fe4S_Fe-S-bd"/>
</dbReference>
<evidence type="ECO:0000256" key="2">
    <source>
        <dbReference type="ARBA" id="ARBA00022485"/>
    </source>
</evidence>
<keyword evidence="6" id="KW-0408">Iron</keyword>
<sequence>MGRFKERFIPVQINQELCVRCERCLRACKAKAIYFEHGIRLINYNICKACLICVQVCPRNAVEVTSIEHQNQVVSIKIDHEKCTMCEKCLGDDGKFCPKNLFYKVSVWKLNKEEEGIRFKFHEIGKCAGCLKCTSCPEGAIKPVKFEI</sequence>
<dbReference type="InterPro" id="IPR017900">
    <property type="entry name" value="4Fe4S_Fe_S_CS"/>
</dbReference>
<evidence type="ECO:0000256" key="4">
    <source>
        <dbReference type="ARBA" id="ARBA00022737"/>
    </source>
</evidence>
<dbReference type="GO" id="GO:0046872">
    <property type="term" value="F:metal ion binding"/>
    <property type="evidence" value="ECO:0007669"/>
    <property type="project" value="UniProtKB-KW"/>
</dbReference>
<keyword evidence="4" id="KW-0677">Repeat</keyword>
<gene>
    <name evidence="9" type="ORF">LCGC14_0755010</name>
</gene>
<evidence type="ECO:0000256" key="1">
    <source>
        <dbReference type="ARBA" id="ARBA00022448"/>
    </source>
</evidence>
<accession>A0A0F9Q772</accession>
<evidence type="ECO:0000313" key="9">
    <source>
        <dbReference type="EMBL" id="KKN38294.1"/>
    </source>
</evidence>
<dbReference type="PROSITE" id="PS51379">
    <property type="entry name" value="4FE4S_FER_2"/>
    <property type="match status" value="2"/>
</dbReference>
<keyword evidence="1" id="KW-0813">Transport</keyword>
<evidence type="ECO:0000256" key="5">
    <source>
        <dbReference type="ARBA" id="ARBA00022982"/>
    </source>
</evidence>
<evidence type="ECO:0000256" key="6">
    <source>
        <dbReference type="ARBA" id="ARBA00023004"/>
    </source>
</evidence>
<dbReference type="PROSITE" id="PS00198">
    <property type="entry name" value="4FE4S_FER_1"/>
    <property type="match status" value="1"/>
</dbReference>
<organism evidence="9">
    <name type="scientific">marine sediment metagenome</name>
    <dbReference type="NCBI Taxonomy" id="412755"/>
    <lineage>
        <taxon>unclassified sequences</taxon>
        <taxon>metagenomes</taxon>
        <taxon>ecological metagenomes</taxon>
    </lineage>
</organism>
<dbReference type="InterPro" id="IPR050572">
    <property type="entry name" value="Fe-S_Ferredoxin"/>
</dbReference>
<feature type="domain" description="4Fe-4S ferredoxin-type" evidence="8">
    <location>
        <begin position="9"/>
        <end position="38"/>
    </location>
</feature>
<dbReference type="Pfam" id="PF13237">
    <property type="entry name" value="Fer4_10"/>
    <property type="match status" value="1"/>
</dbReference>
<feature type="domain" description="4Fe-4S ferredoxin-type" evidence="8">
    <location>
        <begin position="42"/>
        <end position="67"/>
    </location>
</feature>
<proteinExistence type="predicted"/>
<name>A0A0F9Q772_9ZZZZ</name>
<dbReference type="GO" id="GO:0051539">
    <property type="term" value="F:4 iron, 4 sulfur cluster binding"/>
    <property type="evidence" value="ECO:0007669"/>
    <property type="project" value="UniProtKB-KW"/>
</dbReference>
<dbReference type="AlphaFoldDB" id="A0A0F9Q772"/>